<comment type="caution">
    <text evidence="1">The sequence shown here is derived from an EMBL/GenBank/DDBJ whole genome shotgun (WGS) entry which is preliminary data.</text>
</comment>
<dbReference type="EMBL" id="CM056743">
    <property type="protein sequence ID" value="KAJ8673474.1"/>
    <property type="molecule type" value="Genomic_DNA"/>
</dbReference>
<keyword evidence="2" id="KW-1185">Reference proteome</keyword>
<sequence>MAGFRLFAVYTAIRDLGLSGGTKKFGDDCKADDECGFDGAYCDPRNKKCFCREEFEATNHIDKCGNAVNINGSCFFTEQCELTVTQTECRDNRCICIFEKIPVLNKDGSYHCVAEVKKPPDLQYVDPAMIIILSGMILMFIIICVVLRLFSKARWNDNRTIFNTPNARLMNVSLLKEKKLLHGHERRGSRASVRLPSRQPSMASLRAHSPNASQGAKHSHRVNHEKTLLGSEGKGKRTVPGSGHLQKEVGTPDSNAPLSPISRSGSRRGSRGSSSGNTSALSAKSTKSPPNHQSNGSGAPEPVFENVTVEIVEDKS</sequence>
<evidence type="ECO:0000313" key="2">
    <source>
        <dbReference type="Proteomes" id="UP001239111"/>
    </source>
</evidence>
<proteinExistence type="predicted"/>
<evidence type="ECO:0000313" key="1">
    <source>
        <dbReference type="EMBL" id="KAJ8673474.1"/>
    </source>
</evidence>
<dbReference type="Proteomes" id="UP001239111">
    <property type="component" value="Chromosome 3"/>
</dbReference>
<reference evidence="1" key="1">
    <citation type="submission" date="2023-04" db="EMBL/GenBank/DDBJ databases">
        <title>A chromosome-level genome assembly of the parasitoid wasp Eretmocerus hayati.</title>
        <authorList>
            <person name="Zhong Y."/>
            <person name="Liu S."/>
            <person name="Liu Y."/>
        </authorList>
    </citation>
    <scope>NUCLEOTIDE SEQUENCE</scope>
    <source>
        <strain evidence="1">ZJU_SS_LIU_2023</strain>
    </source>
</reference>
<gene>
    <name evidence="1" type="ORF">QAD02_004736</name>
</gene>
<name>A0ACC2NT49_9HYME</name>
<accession>A0ACC2NT49</accession>
<protein>
    <submittedName>
        <fullName evidence="1">Uncharacterized protein</fullName>
    </submittedName>
</protein>
<organism evidence="1 2">
    <name type="scientific">Eretmocerus hayati</name>
    <dbReference type="NCBI Taxonomy" id="131215"/>
    <lineage>
        <taxon>Eukaryota</taxon>
        <taxon>Metazoa</taxon>
        <taxon>Ecdysozoa</taxon>
        <taxon>Arthropoda</taxon>
        <taxon>Hexapoda</taxon>
        <taxon>Insecta</taxon>
        <taxon>Pterygota</taxon>
        <taxon>Neoptera</taxon>
        <taxon>Endopterygota</taxon>
        <taxon>Hymenoptera</taxon>
        <taxon>Apocrita</taxon>
        <taxon>Proctotrupomorpha</taxon>
        <taxon>Chalcidoidea</taxon>
        <taxon>Aphelinidae</taxon>
        <taxon>Aphelininae</taxon>
        <taxon>Eretmocerus</taxon>
    </lineage>
</organism>